<accession>K0T4T5</accession>
<dbReference type="AlphaFoldDB" id="K0T4T5"/>
<feature type="non-terminal residue" evidence="2">
    <location>
        <position position="1"/>
    </location>
</feature>
<sequence length="641" mass="71248">SSAGIPHLTTGIAYLFISRSDFSGFVFDDKEETNQMYAPMNDQVMGHFKIADLGSSESGHLLLSDASSASTSKGNVLRKKKSKGMTLDELNRHQEENRRKLNELALIDPNGRQPTVSDGNIGKVDSTNGVCVKTPMDGLFPISFHRDENNEIDLITIQMMENEKVISNVLAYGETNKGLRGAVSCVIPWEVNKKRDHEGWIHPMRRELEQKRSSGFGTNGPRHLVQAVFGGPVNFVYTHGVSSTGKEGWPRVEFLYYNCLEEHLNDVVNHYNWLAMRHRTGHAVRDTSGIQVGPADIWIARKLPTEQMNKLVLSTYTTACDDDVTVLLVMPISAFSMDMMTDILMAPRIYENMKEMNAGSHPMKPSHNAHNALDFCQYCGVRRGKKILKCSRCGNTTGGQVRHASWVPAFNRGYQAESLCPPFIKAVANAENYLSLPEAQRRKIKITEAKPQPNNRARPGNDARGPTDHRVHRRAPNLGNLLSYRKIDDRGLKVSSFILDQGQLDSMFGHSVKINSAFGEKALVLSSTSLRQSKRQRTPGQSNLEPVLASHALDSNSTIKTIKRGQCPGGGIRVHHVIVRTPQSVSTKSVRGHHEQRLCCEDKGRGALLELGLAPYTHGVLPVPGRQYLYDKPTGINRFPA</sequence>
<evidence type="ECO:0000256" key="1">
    <source>
        <dbReference type="SAM" id="MobiDB-lite"/>
    </source>
</evidence>
<evidence type="ECO:0000313" key="2">
    <source>
        <dbReference type="EMBL" id="EJK68396.1"/>
    </source>
</evidence>
<dbReference type="EMBL" id="AGNL01011429">
    <property type="protein sequence ID" value="EJK68396.1"/>
    <property type="molecule type" value="Genomic_DNA"/>
</dbReference>
<organism evidence="2 3">
    <name type="scientific">Thalassiosira oceanica</name>
    <name type="common">Marine diatom</name>
    <dbReference type="NCBI Taxonomy" id="159749"/>
    <lineage>
        <taxon>Eukaryota</taxon>
        <taxon>Sar</taxon>
        <taxon>Stramenopiles</taxon>
        <taxon>Ochrophyta</taxon>
        <taxon>Bacillariophyta</taxon>
        <taxon>Coscinodiscophyceae</taxon>
        <taxon>Thalassiosirophycidae</taxon>
        <taxon>Thalassiosirales</taxon>
        <taxon>Thalassiosiraceae</taxon>
        <taxon>Thalassiosira</taxon>
    </lineage>
</organism>
<protein>
    <submittedName>
        <fullName evidence="2">Uncharacterized protein</fullName>
    </submittedName>
</protein>
<comment type="caution">
    <text evidence="2">The sequence shown here is derived from an EMBL/GenBank/DDBJ whole genome shotgun (WGS) entry which is preliminary data.</text>
</comment>
<gene>
    <name evidence="2" type="ORF">THAOC_10427</name>
</gene>
<keyword evidence="3" id="KW-1185">Reference proteome</keyword>
<name>K0T4T5_THAOC</name>
<dbReference type="Proteomes" id="UP000266841">
    <property type="component" value="Unassembled WGS sequence"/>
</dbReference>
<feature type="region of interest" description="Disordered" evidence="1">
    <location>
        <begin position="446"/>
        <end position="473"/>
    </location>
</feature>
<proteinExistence type="predicted"/>
<reference evidence="2 3" key="1">
    <citation type="journal article" date="2012" name="Genome Biol.">
        <title>Genome and low-iron response of an oceanic diatom adapted to chronic iron limitation.</title>
        <authorList>
            <person name="Lommer M."/>
            <person name="Specht M."/>
            <person name="Roy A.S."/>
            <person name="Kraemer L."/>
            <person name="Andreson R."/>
            <person name="Gutowska M.A."/>
            <person name="Wolf J."/>
            <person name="Bergner S.V."/>
            <person name="Schilhabel M.B."/>
            <person name="Klostermeier U.C."/>
            <person name="Beiko R.G."/>
            <person name="Rosenstiel P."/>
            <person name="Hippler M."/>
            <person name="Laroche J."/>
        </authorList>
    </citation>
    <scope>NUCLEOTIDE SEQUENCE [LARGE SCALE GENOMIC DNA]</scope>
    <source>
        <strain evidence="2 3">CCMP1005</strain>
    </source>
</reference>
<feature type="compositionally biased region" description="Basic and acidic residues" evidence="1">
    <location>
        <begin position="459"/>
        <end position="469"/>
    </location>
</feature>
<evidence type="ECO:0000313" key="3">
    <source>
        <dbReference type="Proteomes" id="UP000266841"/>
    </source>
</evidence>